<gene>
    <name evidence="3" type="ORF">H9632_00825</name>
</gene>
<name>A0ABR8XI29_9BACL</name>
<feature type="domain" description="Alkyl hydroperoxide reductase subunit C/ Thiol specific antioxidant" evidence="2">
    <location>
        <begin position="8"/>
        <end position="125"/>
    </location>
</feature>
<proteinExistence type="predicted"/>
<organism evidence="3 4">
    <name type="scientific">Solibacillus merdavium</name>
    <dbReference type="NCBI Taxonomy" id="2762218"/>
    <lineage>
        <taxon>Bacteria</taxon>
        <taxon>Bacillati</taxon>
        <taxon>Bacillota</taxon>
        <taxon>Bacilli</taxon>
        <taxon>Bacillales</taxon>
        <taxon>Caryophanaceae</taxon>
        <taxon>Solibacillus</taxon>
    </lineage>
</organism>
<keyword evidence="4" id="KW-1185">Reference proteome</keyword>
<dbReference type="Pfam" id="PF00578">
    <property type="entry name" value="AhpC-TSA"/>
    <property type="match status" value="1"/>
</dbReference>
<evidence type="ECO:0000313" key="4">
    <source>
        <dbReference type="Proteomes" id="UP000600565"/>
    </source>
</evidence>
<dbReference type="Proteomes" id="UP000600565">
    <property type="component" value="Unassembled WGS sequence"/>
</dbReference>
<evidence type="ECO:0000256" key="1">
    <source>
        <dbReference type="ARBA" id="ARBA00023157"/>
    </source>
</evidence>
<protein>
    <submittedName>
        <fullName evidence="3">TlpA family protein disulfide reductase</fullName>
    </submittedName>
</protein>
<reference evidence="3 4" key="1">
    <citation type="submission" date="2020-08" db="EMBL/GenBank/DDBJ databases">
        <title>A Genomic Blueprint of the Chicken Gut Microbiome.</title>
        <authorList>
            <person name="Gilroy R."/>
            <person name="Ravi A."/>
            <person name="Getino M."/>
            <person name="Pursley I."/>
            <person name="Horton D.L."/>
            <person name="Alikhan N.-F."/>
            <person name="Baker D."/>
            <person name="Gharbi K."/>
            <person name="Hall N."/>
            <person name="Watson M."/>
            <person name="Adriaenssens E.M."/>
            <person name="Foster-Nyarko E."/>
            <person name="Jarju S."/>
            <person name="Secka A."/>
            <person name="Antonio M."/>
            <person name="Oren A."/>
            <person name="Chaudhuri R."/>
            <person name="La Ragione R.M."/>
            <person name="Hildebrand F."/>
            <person name="Pallen M.J."/>
        </authorList>
    </citation>
    <scope>NUCLEOTIDE SEQUENCE [LARGE SCALE GENOMIC DNA]</scope>
    <source>
        <strain evidence="3 4">Sa1YVA6</strain>
    </source>
</reference>
<evidence type="ECO:0000313" key="3">
    <source>
        <dbReference type="EMBL" id="MBD8031590.1"/>
    </source>
</evidence>
<dbReference type="Gene3D" id="3.40.30.10">
    <property type="entry name" value="Glutaredoxin"/>
    <property type="match status" value="1"/>
</dbReference>
<dbReference type="InterPro" id="IPR050553">
    <property type="entry name" value="Thioredoxin_ResA/DsbE_sf"/>
</dbReference>
<accession>A0ABR8XI29</accession>
<dbReference type="EMBL" id="JACSPW010000001">
    <property type="protein sequence ID" value="MBD8031590.1"/>
    <property type="molecule type" value="Genomic_DNA"/>
</dbReference>
<dbReference type="PANTHER" id="PTHR42852">
    <property type="entry name" value="THIOL:DISULFIDE INTERCHANGE PROTEIN DSBE"/>
    <property type="match status" value="1"/>
</dbReference>
<dbReference type="PANTHER" id="PTHR42852:SF12">
    <property type="entry name" value="THIOL-DISULFIDE OXIDOREDUCTASE YKUV"/>
    <property type="match status" value="1"/>
</dbReference>
<evidence type="ECO:0000259" key="2">
    <source>
        <dbReference type="Pfam" id="PF00578"/>
    </source>
</evidence>
<dbReference type="CDD" id="cd02966">
    <property type="entry name" value="TlpA_like_family"/>
    <property type="match status" value="1"/>
</dbReference>
<comment type="caution">
    <text evidence="3">The sequence shown here is derived from an EMBL/GenBank/DDBJ whole genome shotgun (WGS) entry which is preliminary data.</text>
</comment>
<dbReference type="InterPro" id="IPR000866">
    <property type="entry name" value="AhpC/TSA"/>
</dbReference>
<dbReference type="SUPFAM" id="SSF52833">
    <property type="entry name" value="Thioredoxin-like"/>
    <property type="match status" value="1"/>
</dbReference>
<sequence length="144" mass="16746">MRLRIRTIMPSLSGATKIINKKNMNELSDMPTLIYFWAMSCSQCEQSIEKLNIIGNIFSDKLNIQAIHMPREELDFTSELVRRKVKQLGINYPIHLDNELIISDRFGNKIVPAYYLFDQQQKLRFYHAGALATKSLQGKIERII</sequence>
<keyword evidence="1" id="KW-1015">Disulfide bond</keyword>
<dbReference type="InterPro" id="IPR036249">
    <property type="entry name" value="Thioredoxin-like_sf"/>
</dbReference>